<organism evidence="2 3">
    <name type="scientific">Aaosphaeria arxii CBS 175.79</name>
    <dbReference type="NCBI Taxonomy" id="1450172"/>
    <lineage>
        <taxon>Eukaryota</taxon>
        <taxon>Fungi</taxon>
        <taxon>Dikarya</taxon>
        <taxon>Ascomycota</taxon>
        <taxon>Pezizomycotina</taxon>
        <taxon>Dothideomycetes</taxon>
        <taxon>Pleosporomycetidae</taxon>
        <taxon>Pleosporales</taxon>
        <taxon>Pleosporales incertae sedis</taxon>
        <taxon>Aaosphaeria</taxon>
    </lineage>
</organism>
<evidence type="ECO:0000313" key="3">
    <source>
        <dbReference type="Proteomes" id="UP000799778"/>
    </source>
</evidence>
<feature type="region of interest" description="Disordered" evidence="1">
    <location>
        <begin position="188"/>
        <end position="230"/>
    </location>
</feature>
<gene>
    <name evidence="2" type="ORF">BU24DRAFT_71923</name>
</gene>
<dbReference type="AlphaFoldDB" id="A0A6A5XBH2"/>
<keyword evidence="3" id="KW-1185">Reference proteome</keyword>
<evidence type="ECO:0000313" key="2">
    <source>
        <dbReference type="EMBL" id="KAF2010147.1"/>
    </source>
</evidence>
<reference evidence="2" key="1">
    <citation type="journal article" date="2020" name="Stud. Mycol.">
        <title>101 Dothideomycetes genomes: a test case for predicting lifestyles and emergence of pathogens.</title>
        <authorList>
            <person name="Haridas S."/>
            <person name="Albert R."/>
            <person name="Binder M."/>
            <person name="Bloem J."/>
            <person name="Labutti K."/>
            <person name="Salamov A."/>
            <person name="Andreopoulos B."/>
            <person name="Baker S."/>
            <person name="Barry K."/>
            <person name="Bills G."/>
            <person name="Bluhm B."/>
            <person name="Cannon C."/>
            <person name="Castanera R."/>
            <person name="Culley D."/>
            <person name="Daum C."/>
            <person name="Ezra D."/>
            <person name="Gonzalez J."/>
            <person name="Henrissat B."/>
            <person name="Kuo A."/>
            <person name="Liang C."/>
            <person name="Lipzen A."/>
            <person name="Lutzoni F."/>
            <person name="Magnuson J."/>
            <person name="Mondo S."/>
            <person name="Nolan M."/>
            <person name="Ohm R."/>
            <person name="Pangilinan J."/>
            <person name="Park H.-J."/>
            <person name="Ramirez L."/>
            <person name="Alfaro M."/>
            <person name="Sun H."/>
            <person name="Tritt A."/>
            <person name="Yoshinaga Y."/>
            <person name="Zwiers L.-H."/>
            <person name="Turgeon B."/>
            <person name="Goodwin S."/>
            <person name="Spatafora J."/>
            <person name="Crous P."/>
            <person name="Grigoriev I."/>
        </authorList>
    </citation>
    <scope>NUCLEOTIDE SEQUENCE</scope>
    <source>
        <strain evidence="2">CBS 175.79</strain>
    </source>
</reference>
<protein>
    <submittedName>
        <fullName evidence="2">Uncharacterized protein</fullName>
    </submittedName>
</protein>
<name>A0A6A5XBH2_9PLEO</name>
<accession>A0A6A5XBH2</accession>
<dbReference type="Proteomes" id="UP000799778">
    <property type="component" value="Unassembled WGS sequence"/>
</dbReference>
<proteinExistence type="predicted"/>
<dbReference type="EMBL" id="ML978077">
    <property type="protein sequence ID" value="KAF2010147.1"/>
    <property type="molecule type" value="Genomic_DNA"/>
</dbReference>
<dbReference type="RefSeq" id="XP_033378486.1">
    <property type="nucleotide sequence ID" value="XM_033534566.1"/>
</dbReference>
<sequence>MHREGVNGINGRSKEVSLDQHTTLNHHSQPMKPSNHVPCCPKGNQSEAIALLYSQYHHPTVPFSVLSPPNQSNEGSRRCWARCTRYRPFLVYTFVDNNSTLEIHINTHAIHTSPSNRLSPIPSQFTIQQPHKLSQLHIYSSSFPYSQRMMADDDASTDPPTQPGGGDNKNAGKLRSLHRLSERLLIPRTHPLPKHAGTKTHLPSQSSKVKGKHTSKHWHRENYVGGESCL</sequence>
<feature type="region of interest" description="Disordered" evidence="1">
    <location>
        <begin position="150"/>
        <end position="173"/>
    </location>
</feature>
<feature type="compositionally biased region" description="Basic residues" evidence="1">
    <location>
        <begin position="209"/>
        <end position="219"/>
    </location>
</feature>
<evidence type="ECO:0000256" key="1">
    <source>
        <dbReference type="SAM" id="MobiDB-lite"/>
    </source>
</evidence>
<dbReference type="GeneID" id="54291963"/>